<evidence type="ECO:0000256" key="3">
    <source>
        <dbReference type="ARBA" id="ARBA00022475"/>
    </source>
</evidence>
<dbReference type="GO" id="GO:0008320">
    <property type="term" value="F:protein transmembrane transporter activity"/>
    <property type="evidence" value="ECO:0007669"/>
    <property type="project" value="InterPro"/>
</dbReference>
<keyword evidence="6 9" id="KW-1133">Transmembrane helix</keyword>
<dbReference type="RefSeq" id="WP_121923598.1">
    <property type="nucleotide sequence ID" value="NZ_REFO01000014.1"/>
</dbReference>
<comment type="subcellular location">
    <subcellularLocation>
        <location evidence="1">Membrane</location>
        <topology evidence="1">Single-pass membrane protein</topology>
    </subcellularLocation>
</comment>
<keyword evidence="11" id="KW-1185">Reference proteome</keyword>
<keyword evidence="5" id="KW-0653">Protein transport</keyword>
<dbReference type="Pfam" id="PF02416">
    <property type="entry name" value="TatA_B_E"/>
    <property type="match status" value="1"/>
</dbReference>
<comment type="caution">
    <text evidence="10">The sequence shown here is derived from an EMBL/GenBank/DDBJ whole genome shotgun (WGS) entry which is preliminary data.</text>
</comment>
<evidence type="ECO:0000313" key="11">
    <source>
        <dbReference type="Proteomes" id="UP000280842"/>
    </source>
</evidence>
<evidence type="ECO:0000256" key="6">
    <source>
        <dbReference type="ARBA" id="ARBA00022989"/>
    </source>
</evidence>
<gene>
    <name evidence="10" type="ORF">CLV39_1494</name>
</gene>
<sequence>MFGIGMSEIIVIMIVAIIVLGPKRLPEAIKQMAKFFREIKSTVDEVKSSVVSEIEDIKSLPEDLTKIEDKKEEKKFEEEFEKEVIKPKYSEDYEPKREKISFKKEKKEDIKDA</sequence>
<dbReference type="GO" id="GO:0043953">
    <property type="term" value="P:protein transport by the Tat complex"/>
    <property type="evidence" value="ECO:0007669"/>
    <property type="project" value="InterPro"/>
</dbReference>
<dbReference type="GO" id="GO:0016020">
    <property type="term" value="C:membrane"/>
    <property type="evidence" value="ECO:0007669"/>
    <property type="project" value="UniProtKB-SubCell"/>
</dbReference>
<evidence type="ECO:0000256" key="1">
    <source>
        <dbReference type="ARBA" id="ARBA00004167"/>
    </source>
</evidence>
<keyword evidence="7" id="KW-0811">Translocation</keyword>
<dbReference type="AlphaFoldDB" id="A0A3M0BAG7"/>
<accession>A0A3M0BAG7</accession>
<keyword evidence="8 9" id="KW-0472">Membrane</keyword>
<dbReference type="PANTHER" id="PTHR33162">
    <property type="entry name" value="SEC-INDEPENDENT PROTEIN TRANSLOCASE PROTEIN TATA, CHLOROPLASTIC"/>
    <property type="match status" value="1"/>
</dbReference>
<keyword evidence="2" id="KW-0813">Transport</keyword>
<keyword evidence="3" id="KW-1003">Cell membrane</keyword>
<dbReference type="PANTHER" id="PTHR33162:SF1">
    <property type="entry name" value="SEC-INDEPENDENT PROTEIN TRANSLOCASE PROTEIN TATA, CHLOROPLASTIC"/>
    <property type="match status" value="1"/>
</dbReference>
<dbReference type="PRINTS" id="PR01506">
    <property type="entry name" value="TATBPROTEIN"/>
</dbReference>
<dbReference type="Gene3D" id="1.20.5.3310">
    <property type="match status" value="1"/>
</dbReference>
<dbReference type="OrthoDB" id="15656at2"/>
<feature type="transmembrane region" description="Helical" evidence="9">
    <location>
        <begin position="6"/>
        <end position="22"/>
    </location>
</feature>
<dbReference type="Proteomes" id="UP000280842">
    <property type="component" value="Unassembled WGS sequence"/>
</dbReference>
<dbReference type="EMBL" id="REFO01000014">
    <property type="protein sequence ID" value="RMA93159.1"/>
    <property type="molecule type" value="Genomic_DNA"/>
</dbReference>
<dbReference type="InterPro" id="IPR018448">
    <property type="entry name" value="TatB"/>
</dbReference>
<evidence type="ECO:0000256" key="2">
    <source>
        <dbReference type="ARBA" id="ARBA00022448"/>
    </source>
</evidence>
<dbReference type="NCBIfam" id="TIGR01410">
    <property type="entry name" value="tatB"/>
    <property type="match status" value="1"/>
</dbReference>
<reference evidence="10 11" key="1">
    <citation type="submission" date="2018-10" db="EMBL/GenBank/DDBJ databases">
        <title>Genomic Encyclopedia of Archaeal and Bacterial Type Strains, Phase II (KMG-II): from individual species to whole genera.</title>
        <authorList>
            <person name="Goeker M."/>
        </authorList>
    </citation>
    <scope>NUCLEOTIDE SEQUENCE [LARGE SCALE GENOMIC DNA]</scope>
    <source>
        <strain evidence="10 11">VM1</strain>
    </source>
</reference>
<evidence type="ECO:0000256" key="8">
    <source>
        <dbReference type="ARBA" id="ARBA00023136"/>
    </source>
</evidence>
<name>A0A3M0BAG7_9AQUI</name>
<proteinExistence type="predicted"/>
<evidence type="ECO:0000256" key="5">
    <source>
        <dbReference type="ARBA" id="ARBA00022927"/>
    </source>
</evidence>
<organism evidence="10 11">
    <name type="scientific">Hydrogenothermus marinus</name>
    <dbReference type="NCBI Taxonomy" id="133270"/>
    <lineage>
        <taxon>Bacteria</taxon>
        <taxon>Pseudomonadati</taxon>
        <taxon>Aquificota</taxon>
        <taxon>Aquificia</taxon>
        <taxon>Aquificales</taxon>
        <taxon>Hydrogenothermaceae</taxon>
        <taxon>Hydrogenothermus</taxon>
    </lineage>
</organism>
<evidence type="ECO:0000256" key="9">
    <source>
        <dbReference type="SAM" id="Phobius"/>
    </source>
</evidence>
<evidence type="ECO:0000256" key="4">
    <source>
        <dbReference type="ARBA" id="ARBA00022692"/>
    </source>
</evidence>
<dbReference type="InterPro" id="IPR003369">
    <property type="entry name" value="TatA/B/E"/>
</dbReference>
<evidence type="ECO:0000256" key="7">
    <source>
        <dbReference type="ARBA" id="ARBA00023010"/>
    </source>
</evidence>
<protein>
    <submittedName>
        <fullName evidence="10">Sec-independent protein translocase protein TatB</fullName>
    </submittedName>
</protein>
<keyword evidence="4 9" id="KW-0812">Transmembrane</keyword>
<evidence type="ECO:0000313" key="10">
    <source>
        <dbReference type="EMBL" id="RMA93159.1"/>
    </source>
</evidence>